<keyword evidence="6 9" id="KW-0949">S-adenosyl-L-methionine</keyword>
<sequence>MAPVSQNSNLKKKLNKKIPREEEVRASSKEIESFEFDPGSEEEDDRSQSSDPEDELSSSSDSSDGEPLADDFLGGSDDSEEMEELGSDSDESDLEAKSRAIDEAKARAEEEAQEELQLNIKGESDEFILPTKEELEDEAQQPPNLQNIHRRINEIVRVLSNFKSLRQEGASRKDYINQLKIDIMSYYGYNEFLIETFMEIFPAVELIELLEAFEKGRPECLRTNTLKTRRRDLAGVLINRGVNLDPIGKWSKVGLVIYDSQVPIGATPEYLAGHYMKQAASSFLPVMALAPQEKERIVDMAAAPGGKITYIAALMKNTGIIYANEFKESRLKSLTANIHRMGVTNTIICNYDGKEIPKVLGLNSVDRVLLDAPCTGTGVISKEQSIKTSKTIEDVQTRVFLQKQLILAAIDLVDAKSKTGGYIVYSTCSMLVHENEAIIDYALKKRDVKVVPCGLDFGRPGFIRFREHRFHPSLEKTRRFYPHVNNMEGFFVAKLKKLSNSKPATSLPNKEAERKTEAAAITNDNDSEILNGNPEEPTITQAVKKNKESNTGIRNAGRYAGKKIKPTGGKKNHWKTPPASVDQAKKKRKFSSNEKNGPRIKRRKPHQKGGLGNMKET</sequence>
<comment type="similarity">
    <text evidence="2 9">Belongs to the class I-like SAM-binding methyltransferase superfamily. RsmB/NOP family.</text>
</comment>
<dbReference type="PANTHER" id="PTHR22807">
    <property type="entry name" value="NOP2 YEAST -RELATED NOL1/NOP2/FMU SUN DOMAIN-CONTAINING"/>
    <property type="match status" value="1"/>
</dbReference>
<evidence type="ECO:0000256" key="5">
    <source>
        <dbReference type="ARBA" id="ARBA00022679"/>
    </source>
</evidence>
<feature type="binding site" evidence="9">
    <location>
        <position position="352"/>
    </location>
    <ligand>
        <name>S-adenosyl-L-methionine</name>
        <dbReference type="ChEBI" id="CHEBI:59789"/>
    </ligand>
</feature>
<dbReference type="GO" id="GO:0000470">
    <property type="term" value="P:maturation of LSU-rRNA"/>
    <property type="evidence" value="ECO:0007669"/>
    <property type="project" value="TreeGrafter"/>
</dbReference>
<dbReference type="InterPro" id="IPR001678">
    <property type="entry name" value="MeTrfase_RsmB-F_NOP2_dom"/>
</dbReference>
<dbReference type="AlphaFoldDB" id="A0A8J5LR16"/>
<keyword evidence="4 9" id="KW-0489">Methyltransferase</keyword>
<keyword evidence="3" id="KW-0690">Ribosome biogenesis</keyword>
<dbReference type="GO" id="GO:0003723">
    <property type="term" value="F:RNA binding"/>
    <property type="evidence" value="ECO:0007669"/>
    <property type="project" value="UniProtKB-UniRule"/>
</dbReference>
<feature type="compositionally biased region" description="Basic and acidic residues" evidence="10">
    <location>
        <begin position="18"/>
        <end position="32"/>
    </location>
</feature>
<dbReference type="InterPro" id="IPR018314">
    <property type="entry name" value="RsmB/NOL1/NOP2-like_CS"/>
</dbReference>
<feature type="compositionally biased region" description="Basic residues" evidence="10">
    <location>
        <begin position="598"/>
        <end position="607"/>
    </location>
</feature>
<keyword evidence="7 9" id="KW-0694">RNA-binding</keyword>
<dbReference type="Proteomes" id="UP000734854">
    <property type="component" value="Unassembled WGS sequence"/>
</dbReference>
<feature type="region of interest" description="Disordered" evidence="10">
    <location>
        <begin position="541"/>
        <end position="617"/>
    </location>
</feature>
<proteinExistence type="inferred from homology"/>
<reference evidence="12 13" key="1">
    <citation type="submission" date="2020-08" db="EMBL/GenBank/DDBJ databases">
        <title>Plant Genome Project.</title>
        <authorList>
            <person name="Zhang R.-G."/>
        </authorList>
    </citation>
    <scope>NUCLEOTIDE SEQUENCE [LARGE SCALE GENOMIC DNA]</scope>
    <source>
        <tissue evidence="12">Rhizome</tissue>
    </source>
</reference>
<dbReference type="EMBL" id="JACMSC010000002">
    <property type="protein sequence ID" value="KAG6534865.1"/>
    <property type="molecule type" value="Genomic_DNA"/>
</dbReference>
<comment type="caution">
    <text evidence="12">The sequence shown here is derived from an EMBL/GenBank/DDBJ whole genome shotgun (WGS) entry which is preliminary data.</text>
</comment>
<dbReference type="PANTHER" id="PTHR22807:SF30">
    <property type="entry name" value="28S RRNA (CYTOSINE(4447)-C(5))-METHYLTRANSFERASE-RELATED"/>
    <property type="match status" value="1"/>
</dbReference>
<feature type="compositionally biased region" description="Polar residues" evidence="10">
    <location>
        <begin position="541"/>
        <end position="553"/>
    </location>
</feature>
<evidence type="ECO:0000313" key="13">
    <source>
        <dbReference type="Proteomes" id="UP000734854"/>
    </source>
</evidence>
<evidence type="ECO:0000313" key="12">
    <source>
        <dbReference type="EMBL" id="KAG6534865.1"/>
    </source>
</evidence>
<dbReference type="GO" id="GO:0009383">
    <property type="term" value="F:rRNA (cytosine-C5-)-methyltransferase activity"/>
    <property type="evidence" value="ECO:0007669"/>
    <property type="project" value="TreeGrafter"/>
</dbReference>
<evidence type="ECO:0000256" key="9">
    <source>
        <dbReference type="PROSITE-ProRule" id="PRU01023"/>
    </source>
</evidence>
<evidence type="ECO:0000256" key="1">
    <source>
        <dbReference type="ARBA" id="ARBA00004604"/>
    </source>
</evidence>
<feature type="compositionally biased region" description="Acidic residues" evidence="10">
    <location>
        <begin position="77"/>
        <end position="93"/>
    </location>
</feature>
<evidence type="ECO:0000256" key="3">
    <source>
        <dbReference type="ARBA" id="ARBA00022517"/>
    </source>
</evidence>
<feature type="compositionally biased region" description="Basic residues" evidence="10">
    <location>
        <begin position="560"/>
        <end position="574"/>
    </location>
</feature>
<evidence type="ECO:0000256" key="10">
    <source>
        <dbReference type="SAM" id="MobiDB-lite"/>
    </source>
</evidence>
<dbReference type="GO" id="GO:0005730">
    <property type="term" value="C:nucleolus"/>
    <property type="evidence" value="ECO:0007669"/>
    <property type="project" value="UniProtKB-SubCell"/>
</dbReference>
<dbReference type="PROSITE" id="PS01153">
    <property type="entry name" value="NOL1_NOP2_SUN"/>
    <property type="match status" value="1"/>
</dbReference>
<evidence type="ECO:0000256" key="8">
    <source>
        <dbReference type="ARBA" id="ARBA00023242"/>
    </source>
</evidence>
<feature type="binding site" evidence="9">
    <location>
        <begin position="301"/>
        <end position="307"/>
    </location>
    <ligand>
        <name>S-adenosyl-L-methionine</name>
        <dbReference type="ChEBI" id="CHEBI:59789"/>
    </ligand>
</feature>
<name>A0A8J5LR16_ZINOF</name>
<feature type="region of interest" description="Disordered" evidence="10">
    <location>
        <begin position="1"/>
        <end position="97"/>
    </location>
</feature>
<dbReference type="InterPro" id="IPR023267">
    <property type="entry name" value="RCMT"/>
</dbReference>
<comment type="subcellular location">
    <subcellularLocation>
        <location evidence="1">Nucleus</location>
        <location evidence="1">Nucleolus</location>
    </subcellularLocation>
</comment>
<dbReference type="FunFam" id="3.30.70.1170:FF:000001">
    <property type="entry name" value="Ribosomal RNA methyltransferase Nop2"/>
    <property type="match status" value="1"/>
</dbReference>
<feature type="domain" description="SAM-dependent MTase RsmB/NOP-type" evidence="11">
    <location>
        <begin position="209"/>
        <end position="498"/>
    </location>
</feature>
<dbReference type="InterPro" id="IPR049560">
    <property type="entry name" value="MeTrfase_RsmB-F_NOP2_cat"/>
</dbReference>
<dbReference type="PROSITE" id="PS51686">
    <property type="entry name" value="SAM_MT_RSMB_NOP"/>
    <property type="match status" value="1"/>
</dbReference>
<dbReference type="NCBIfam" id="TIGR00446">
    <property type="entry name" value="nop2p"/>
    <property type="match status" value="1"/>
</dbReference>
<accession>A0A8J5LR16</accession>
<feature type="active site" description="Nucleophile" evidence="9">
    <location>
        <position position="428"/>
    </location>
</feature>
<dbReference type="InterPro" id="IPR011023">
    <property type="entry name" value="Nop2p"/>
</dbReference>
<dbReference type="Pfam" id="PF01189">
    <property type="entry name" value="Methyltr_RsmB-F"/>
    <property type="match status" value="1"/>
</dbReference>
<protein>
    <recommendedName>
        <fullName evidence="11">SAM-dependent MTase RsmB/NOP-type domain-containing protein</fullName>
    </recommendedName>
</protein>
<organism evidence="12 13">
    <name type="scientific">Zingiber officinale</name>
    <name type="common">Ginger</name>
    <name type="synonym">Amomum zingiber</name>
    <dbReference type="NCBI Taxonomy" id="94328"/>
    <lineage>
        <taxon>Eukaryota</taxon>
        <taxon>Viridiplantae</taxon>
        <taxon>Streptophyta</taxon>
        <taxon>Embryophyta</taxon>
        <taxon>Tracheophyta</taxon>
        <taxon>Spermatophyta</taxon>
        <taxon>Magnoliopsida</taxon>
        <taxon>Liliopsida</taxon>
        <taxon>Zingiberales</taxon>
        <taxon>Zingiberaceae</taxon>
        <taxon>Zingiber</taxon>
    </lineage>
</organism>
<keyword evidence="8" id="KW-0539">Nucleus</keyword>
<dbReference type="GO" id="GO:0070475">
    <property type="term" value="P:rRNA base methylation"/>
    <property type="evidence" value="ECO:0007669"/>
    <property type="project" value="TreeGrafter"/>
</dbReference>
<evidence type="ECO:0000259" key="11">
    <source>
        <dbReference type="PROSITE" id="PS51686"/>
    </source>
</evidence>
<feature type="binding site" evidence="9">
    <location>
        <position position="371"/>
    </location>
    <ligand>
        <name>S-adenosyl-L-methionine</name>
        <dbReference type="ChEBI" id="CHEBI:59789"/>
    </ligand>
</feature>
<keyword evidence="5 9" id="KW-0808">Transferase</keyword>
<gene>
    <name evidence="12" type="ORF">ZIOFF_008771</name>
</gene>
<evidence type="ECO:0000256" key="2">
    <source>
        <dbReference type="ARBA" id="ARBA00007494"/>
    </source>
</evidence>
<keyword evidence="13" id="KW-1185">Reference proteome</keyword>
<evidence type="ECO:0000256" key="7">
    <source>
        <dbReference type="ARBA" id="ARBA00022884"/>
    </source>
</evidence>
<feature type="compositionally biased region" description="Acidic residues" evidence="10">
    <location>
        <begin position="33"/>
        <end position="56"/>
    </location>
</feature>
<dbReference type="OrthoDB" id="427002at2759"/>
<feature type="binding site" evidence="9">
    <location>
        <position position="325"/>
    </location>
    <ligand>
        <name>S-adenosyl-L-methionine</name>
        <dbReference type="ChEBI" id="CHEBI:59789"/>
    </ligand>
</feature>
<evidence type="ECO:0000256" key="4">
    <source>
        <dbReference type="ARBA" id="ARBA00022603"/>
    </source>
</evidence>
<evidence type="ECO:0000256" key="6">
    <source>
        <dbReference type="ARBA" id="ARBA00022691"/>
    </source>
</evidence>